<feature type="transmembrane region" description="Helical" evidence="1">
    <location>
        <begin position="294"/>
        <end position="316"/>
    </location>
</feature>
<feature type="transmembrane region" description="Helical" evidence="1">
    <location>
        <begin position="126"/>
        <end position="146"/>
    </location>
</feature>
<proteinExistence type="predicted"/>
<dbReference type="EMBL" id="JAHLQJ010000005">
    <property type="protein sequence ID" value="MBU5671697.1"/>
    <property type="molecule type" value="Genomic_DNA"/>
</dbReference>
<comment type="caution">
    <text evidence="2">The sequence shown here is derived from an EMBL/GenBank/DDBJ whole genome shotgun (WGS) entry which is preliminary data.</text>
</comment>
<feature type="transmembrane region" description="Helical" evidence="1">
    <location>
        <begin position="86"/>
        <end position="105"/>
    </location>
</feature>
<accession>A0ABS6FNA3</accession>
<feature type="transmembrane region" description="Helical" evidence="1">
    <location>
        <begin position="346"/>
        <end position="371"/>
    </location>
</feature>
<dbReference type="RefSeq" id="WP_216478257.1">
    <property type="nucleotide sequence ID" value="NZ_JAHLQJ010000005.1"/>
</dbReference>
<feature type="transmembrane region" description="Helical" evidence="1">
    <location>
        <begin position="392"/>
        <end position="416"/>
    </location>
</feature>
<sequence length="535" mass="57699">MPKLFASSMRLLRFQLRQDWLKLMLWIAGISLFSIAVGYSLPGLFPTSAERQAIAETMRNPAMIAIIGPSGALDHYSIGAMFSHEMLLFTALAVAVMNIMLVTGHTRGDEEEGRLEMLRSMPVGKLAVLSATFMEMLLANGLLALIHGIGLGALGLESMSVAGSMLYGVSLGVVGIAFAASSALFAQLAASSRGAISLSLAFLGANYMLRAVTDVSAPEFSWLSPLAWGYLTEPYVKNSWLPALIGLLYCGGILSAAFRLNHLRDLGAGFLPQRGGRAHAKPSLLSPHGLALRLLKATLISWIIALFVIGITYGSVFGDLDSFFEGNESLELMLPKDSTYTLTEQFMSVLMVILAVAGTIPVLTAIFQLRGEEKKGRMDAIYAAAVSRKRMYFTYIAIGAGIGIVSMFASALGLYLAQAAVMETPIDLGTILLAALAYVPALLFMLSIGSLLVGALPRWTGIGWLYLVYCFIVDYMGGLLQLPEWMKKLTVFNHVPKLPVESLHWGPPLITAVLAAGICLAGAAFYRRRDIIENR</sequence>
<name>A0ABS6FNA3_9BACL</name>
<feature type="transmembrane region" description="Helical" evidence="1">
    <location>
        <begin position="503"/>
        <end position="526"/>
    </location>
</feature>
<reference evidence="2 3" key="1">
    <citation type="submission" date="2021-06" db="EMBL/GenBank/DDBJ databases">
        <authorList>
            <person name="Sun Q."/>
            <person name="Li D."/>
        </authorList>
    </citation>
    <scope>NUCLEOTIDE SEQUENCE [LARGE SCALE GENOMIC DNA]</scope>
    <source>
        <strain evidence="2 3">MSJ-6</strain>
    </source>
</reference>
<keyword evidence="1" id="KW-0812">Transmembrane</keyword>
<evidence type="ECO:0000256" key="1">
    <source>
        <dbReference type="SAM" id="Phobius"/>
    </source>
</evidence>
<keyword evidence="1" id="KW-1133">Transmembrane helix</keyword>
<feature type="transmembrane region" description="Helical" evidence="1">
    <location>
        <begin position="428"/>
        <end position="452"/>
    </location>
</feature>
<keyword evidence="1" id="KW-0472">Membrane</keyword>
<feature type="transmembrane region" description="Helical" evidence="1">
    <location>
        <begin position="195"/>
        <end position="213"/>
    </location>
</feature>
<evidence type="ECO:0000313" key="3">
    <source>
        <dbReference type="Proteomes" id="UP000743001"/>
    </source>
</evidence>
<feature type="transmembrane region" description="Helical" evidence="1">
    <location>
        <begin position="20"/>
        <end position="41"/>
    </location>
</feature>
<protein>
    <submittedName>
        <fullName evidence="2">ABC transporter permease</fullName>
    </submittedName>
</protein>
<evidence type="ECO:0000313" key="2">
    <source>
        <dbReference type="EMBL" id="MBU5671697.1"/>
    </source>
</evidence>
<feature type="transmembrane region" description="Helical" evidence="1">
    <location>
        <begin position="464"/>
        <end position="483"/>
    </location>
</feature>
<gene>
    <name evidence="2" type="ORF">KQJ23_07595</name>
</gene>
<keyword evidence="3" id="KW-1185">Reference proteome</keyword>
<dbReference type="Proteomes" id="UP000743001">
    <property type="component" value="Unassembled WGS sequence"/>
</dbReference>
<feature type="transmembrane region" description="Helical" evidence="1">
    <location>
        <begin position="240"/>
        <end position="258"/>
    </location>
</feature>
<feature type="transmembrane region" description="Helical" evidence="1">
    <location>
        <begin position="166"/>
        <end position="188"/>
    </location>
</feature>
<organism evidence="2 3">
    <name type="scientific">Paenibacillus brevis</name>
    <dbReference type="NCBI Taxonomy" id="2841508"/>
    <lineage>
        <taxon>Bacteria</taxon>
        <taxon>Bacillati</taxon>
        <taxon>Bacillota</taxon>
        <taxon>Bacilli</taxon>
        <taxon>Bacillales</taxon>
        <taxon>Paenibacillaceae</taxon>
        <taxon>Paenibacillus</taxon>
    </lineage>
</organism>